<dbReference type="PANTHER" id="PTHR37984">
    <property type="entry name" value="PROTEIN CBG26694"/>
    <property type="match status" value="1"/>
</dbReference>
<evidence type="ECO:0000313" key="3">
    <source>
        <dbReference type="EMBL" id="KAF0023556.1"/>
    </source>
</evidence>
<dbReference type="PANTHER" id="PTHR37984:SF5">
    <property type="entry name" value="PROTEIN NYNRIN-LIKE"/>
    <property type="match status" value="1"/>
</dbReference>
<protein>
    <submittedName>
        <fullName evidence="3">Uncharacterized protein</fullName>
    </submittedName>
</protein>
<dbReference type="EMBL" id="VEVO01000022">
    <property type="protein sequence ID" value="KAF0023556.1"/>
    <property type="molecule type" value="Genomic_DNA"/>
</dbReference>
<evidence type="ECO:0000256" key="1">
    <source>
        <dbReference type="SAM" id="Coils"/>
    </source>
</evidence>
<keyword evidence="2" id="KW-0472">Membrane</keyword>
<dbReference type="InterPro" id="IPR050951">
    <property type="entry name" value="Retrovirus_Pol_polyprotein"/>
</dbReference>
<feature type="transmembrane region" description="Helical" evidence="2">
    <location>
        <begin position="101"/>
        <end position="120"/>
    </location>
</feature>
<dbReference type="Proteomes" id="UP000438429">
    <property type="component" value="Unassembled WGS sequence"/>
</dbReference>
<sequence length="342" mass="40231">MTEPKAENISAVPIDGFSNVRITSLWTFLMSVQWSEPWLVGLLLFHVVCLCVTVVTCKFYRAQICHFLLMVGLVYSAEYLNELAARNWRSFSNFQYFDSKGMFISLLYSIPLLLNTVVIVDELMLRELNVPRQSDEGERCEKFHQFVYWKDIHIESDQKPQESIFQRLLHRAPLGLQKMLLRLHTRGLKVTDWPGKEVNRLHTFLCRPFIKEQKENLREKELELKYQCQRKKLHKLRRATAEDPEMQLLKDITLRGWLNERNVVPKEIRLDWTLRDEISRTSGLMFKVAKLIVPRQQRREMLDSIHKSHLGIYECEERAGDISSLATHVFTPRGNGISVCRL</sequence>
<evidence type="ECO:0000256" key="2">
    <source>
        <dbReference type="SAM" id="Phobius"/>
    </source>
</evidence>
<keyword evidence="2" id="KW-0812">Transmembrane</keyword>
<dbReference type="Pfam" id="PF14770">
    <property type="entry name" value="TMEM18"/>
    <property type="match status" value="1"/>
</dbReference>
<dbReference type="AlphaFoldDB" id="A0A6A4RM31"/>
<accession>A0A6A4RM31</accession>
<feature type="coiled-coil region" evidence="1">
    <location>
        <begin position="210"/>
        <end position="239"/>
    </location>
</feature>
<feature type="transmembrane region" description="Helical" evidence="2">
    <location>
        <begin position="38"/>
        <end position="57"/>
    </location>
</feature>
<reference evidence="3 4" key="1">
    <citation type="submission" date="2019-06" db="EMBL/GenBank/DDBJ databases">
        <title>Draft genomes of female and male turbot (Scophthalmus maximus).</title>
        <authorList>
            <person name="Xu H."/>
            <person name="Xu X.-W."/>
            <person name="Shao C."/>
            <person name="Chen S."/>
        </authorList>
    </citation>
    <scope>NUCLEOTIDE SEQUENCE [LARGE SCALE GENOMIC DNA]</scope>
    <source>
        <strain evidence="3">Ysfricsl-2016a</strain>
        <tissue evidence="3">Blood</tissue>
    </source>
</reference>
<proteinExistence type="predicted"/>
<organism evidence="3 4">
    <name type="scientific">Scophthalmus maximus</name>
    <name type="common">Turbot</name>
    <name type="synonym">Psetta maxima</name>
    <dbReference type="NCBI Taxonomy" id="52904"/>
    <lineage>
        <taxon>Eukaryota</taxon>
        <taxon>Metazoa</taxon>
        <taxon>Chordata</taxon>
        <taxon>Craniata</taxon>
        <taxon>Vertebrata</taxon>
        <taxon>Euteleostomi</taxon>
        <taxon>Actinopterygii</taxon>
        <taxon>Neopterygii</taxon>
        <taxon>Teleostei</taxon>
        <taxon>Neoteleostei</taxon>
        <taxon>Acanthomorphata</taxon>
        <taxon>Carangaria</taxon>
        <taxon>Pleuronectiformes</taxon>
        <taxon>Pleuronectoidei</taxon>
        <taxon>Scophthalmidae</taxon>
        <taxon>Scophthalmus</taxon>
    </lineage>
</organism>
<evidence type="ECO:0000313" key="4">
    <source>
        <dbReference type="Proteomes" id="UP000438429"/>
    </source>
</evidence>
<dbReference type="InterPro" id="IPR026721">
    <property type="entry name" value="TMEM18"/>
</dbReference>
<comment type="caution">
    <text evidence="3">The sequence shown here is derived from an EMBL/GenBank/DDBJ whole genome shotgun (WGS) entry which is preliminary data.</text>
</comment>
<keyword evidence="2" id="KW-1133">Transmembrane helix</keyword>
<keyword evidence="1" id="KW-0175">Coiled coil</keyword>
<gene>
    <name evidence="3" type="ORF">F2P81_024186</name>
</gene>
<name>A0A6A4RM31_SCOMX</name>